<proteinExistence type="predicted"/>
<sequence length="34" mass="3855">MTWCYILVIQLQKTNSLCFGTNLVFRSNGVTLCS</sequence>
<name>A0A5D2VGU3_GOSMU</name>
<reference evidence="1 2" key="1">
    <citation type="submission" date="2019-07" db="EMBL/GenBank/DDBJ databases">
        <title>WGS assembly of Gossypium mustelinum.</title>
        <authorList>
            <person name="Chen Z.J."/>
            <person name="Sreedasyam A."/>
            <person name="Ando A."/>
            <person name="Song Q."/>
            <person name="De L."/>
            <person name="Hulse-Kemp A."/>
            <person name="Ding M."/>
            <person name="Ye W."/>
            <person name="Kirkbride R."/>
            <person name="Jenkins J."/>
            <person name="Plott C."/>
            <person name="Lovell J."/>
            <person name="Lin Y.-M."/>
            <person name="Vaughn R."/>
            <person name="Liu B."/>
            <person name="Li W."/>
            <person name="Simpson S."/>
            <person name="Scheffler B."/>
            <person name="Saski C."/>
            <person name="Grover C."/>
            <person name="Hu G."/>
            <person name="Conover J."/>
            <person name="Carlson J."/>
            <person name="Shu S."/>
            <person name="Boston L."/>
            <person name="Williams M."/>
            <person name="Peterson D."/>
            <person name="Mcgee K."/>
            <person name="Jones D."/>
            <person name="Wendel J."/>
            <person name="Stelly D."/>
            <person name="Grimwood J."/>
            <person name="Schmutz J."/>
        </authorList>
    </citation>
    <scope>NUCLEOTIDE SEQUENCE [LARGE SCALE GENOMIC DNA]</scope>
    <source>
        <strain evidence="1">1408120.09</strain>
    </source>
</reference>
<gene>
    <name evidence="1" type="ORF">E1A91_D04G220900v1</name>
</gene>
<organism evidence="1 2">
    <name type="scientific">Gossypium mustelinum</name>
    <name type="common">Cotton</name>
    <name type="synonym">Gossypium caicoense</name>
    <dbReference type="NCBI Taxonomy" id="34275"/>
    <lineage>
        <taxon>Eukaryota</taxon>
        <taxon>Viridiplantae</taxon>
        <taxon>Streptophyta</taxon>
        <taxon>Embryophyta</taxon>
        <taxon>Tracheophyta</taxon>
        <taxon>Spermatophyta</taxon>
        <taxon>Magnoliopsida</taxon>
        <taxon>eudicotyledons</taxon>
        <taxon>Gunneridae</taxon>
        <taxon>Pentapetalae</taxon>
        <taxon>rosids</taxon>
        <taxon>malvids</taxon>
        <taxon>Malvales</taxon>
        <taxon>Malvaceae</taxon>
        <taxon>Malvoideae</taxon>
        <taxon>Gossypium</taxon>
    </lineage>
</organism>
<evidence type="ECO:0000313" key="1">
    <source>
        <dbReference type="EMBL" id="TYI88593.1"/>
    </source>
</evidence>
<dbReference type="Proteomes" id="UP000323597">
    <property type="component" value="Chromosome D04"/>
</dbReference>
<accession>A0A5D2VGU3</accession>
<dbReference type="EMBL" id="CM017652">
    <property type="protein sequence ID" value="TYI88593.1"/>
    <property type="molecule type" value="Genomic_DNA"/>
</dbReference>
<keyword evidence="2" id="KW-1185">Reference proteome</keyword>
<protein>
    <submittedName>
        <fullName evidence="1">Uncharacterized protein</fullName>
    </submittedName>
</protein>
<evidence type="ECO:0000313" key="2">
    <source>
        <dbReference type="Proteomes" id="UP000323597"/>
    </source>
</evidence>
<dbReference type="AlphaFoldDB" id="A0A5D2VGU3"/>